<dbReference type="Pfam" id="PF12796">
    <property type="entry name" value="Ank_2"/>
    <property type="match status" value="2"/>
</dbReference>
<evidence type="ECO:0000256" key="2">
    <source>
        <dbReference type="ARBA" id="ARBA00023043"/>
    </source>
</evidence>
<keyword evidence="2 3" id="KW-0040">ANK repeat</keyword>
<sequence length="441" mass="48456">MSIRCVDAEFLCCAHEEEFAYSEPESDEEERWDLYMLVRLRHEGVRLREEAKKARMSTHRIAHAKFEEYRNGVARALREARLPQMDESLLVVRHPKEKEHAGLEKRDSHGLTCLHKAVLKGCEPEIAALCVAGAQVDAVDHMCITPFLLAVKTGAAGAAKLLLSFGCGLDRKNAQSFHPLILAAEHGQTSTFRIVAKALRARGKLRSVAGFKGNGYTALHFAAVNNKPDLLACALRFDEFRAVVDVKSDGSTTGTALSRELEDNLVHYQTALHKAVLYRHKHCVAVLLRYGANPNVAGGDAGSAYPLASAVVEGDHDCTKLLLDYGADPVVAHAYLEEGEEERHDDDDDDGGGGDSGKSRRQRDRRRRRRDAAATHLADHPDRSACLDLVKDAKATYSSSSSASSGSLLLDKKTARQPLLSSQKKQQTSLRDTFICFLCAS</sequence>
<keyword evidence="6" id="KW-1185">Reference proteome</keyword>
<dbReference type="InterPro" id="IPR036770">
    <property type="entry name" value="Ankyrin_rpt-contain_sf"/>
</dbReference>
<dbReference type="PROSITE" id="PS50297">
    <property type="entry name" value="ANK_REP_REGION"/>
    <property type="match status" value="1"/>
</dbReference>
<dbReference type="InterPro" id="IPR002110">
    <property type="entry name" value="Ankyrin_rpt"/>
</dbReference>
<dbReference type="AlphaFoldDB" id="A0AAD7UMD8"/>
<evidence type="ECO:0000256" key="1">
    <source>
        <dbReference type="ARBA" id="ARBA00022737"/>
    </source>
</evidence>
<dbReference type="PRINTS" id="PR01415">
    <property type="entry name" value="ANKYRIN"/>
</dbReference>
<dbReference type="Proteomes" id="UP001230188">
    <property type="component" value="Unassembled WGS sequence"/>
</dbReference>
<reference evidence="5" key="1">
    <citation type="submission" date="2023-01" db="EMBL/GenBank/DDBJ databases">
        <title>Metagenome sequencing of chrysophaentin producing Chrysophaeum taylorii.</title>
        <authorList>
            <person name="Davison J."/>
            <person name="Bewley C."/>
        </authorList>
    </citation>
    <scope>NUCLEOTIDE SEQUENCE</scope>
    <source>
        <strain evidence="5">NIES-1699</strain>
    </source>
</reference>
<comment type="caution">
    <text evidence="5">The sequence shown here is derived from an EMBL/GenBank/DDBJ whole genome shotgun (WGS) entry which is preliminary data.</text>
</comment>
<dbReference type="PANTHER" id="PTHR24198:SF165">
    <property type="entry name" value="ANKYRIN REPEAT-CONTAINING PROTEIN-RELATED"/>
    <property type="match status" value="1"/>
</dbReference>
<dbReference type="PROSITE" id="PS50088">
    <property type="entry name" value="ANK_REPEAT"/>
    <property type="match status" value="1"/>
</dbReference>
<dbReference type="EMBL" id="JAQMWT010000045">
    <property type="protein sequence ID" value="KAJ8612591.1"/>
    <property type="molecule type" value="Genomic_DNA"/>
</dbReference>
<accession>A0AAD7UMD8</accession>
<proteinExistence type="predicted"/>
<evidence type="ECO:0000256" key="3">
    <source>
        <dbReference type="PROSITE-ProRule" id="PRU00023"/>
    </source>
</evidence>
<organism evidence="5 6">
    <name type="scientific">Chrysophaeum taylorii</name>
    <dbReference type="NCBI Taxonomy" id="2483200"/>
    <lineage>
        <taxon>Eukaryota</taxon>
        <taxon>Sar</taxon>
        <taxon>Stramenopiles</taxon>
        <taxon>Ochrophyta</taxon>
        <taxon>Pelagophyceae</taxon>
        <taxon>Pelagomonadales</taxon>
        <taxon>Pelagomonadaceae</taxon>
        <taxon>Chrysophaeum</taxon>
    </lineage>
</organism>
<evidence type="ECO:0000313" key="6">
    <source>
        <dbReference type="Proteomes" id="UP001230188"/>
    </source>
</evidence>
<feature type="compositionally biased region" description="Acidic residues" evidence="4">
    <location>
        <begin position="339"/>
        <end position="352"/>
    </location>
</feature>
<evidence type="ECO:0000256" key="4">
    <source>
        <dbReference type="SAM" id="MobiDB-lite"/>
    </source>
</evidence>
<dbReference type="Gene3D" id="1.25.40.20">
    <property type="entry name" value="Ankyrin repeat-containing domain"/>
    <property type="match status" value="2"/>
</dbReference>
<dbReference type="Pfam" id="PF00023">
    <property type="entry name" value="Ank"/>
    <property type="match status" value="1"/>
</dbReference>
<dbReference type="SMART" id="SM00248">
    <property type="entry name" value="ANK"/>
    <property type="match status" value="6"/>
</dbReference>
<protein>
    <submittedName>
        <fullName evidence="5">Uncharacterized protein</fullName>
    </submittedName>
</protein>
<feature type="repeat" description="ANK" evidence="3">
    <location>
        <begin position="267"/>
        <end position="299"/>
    </location>
</feature>
<dbReference type="SUPFAM" id="SSF48403">
    <property type="entry name" value="Ankyrin repeat"/>
    <property type="match status" value="1"/>
</dbReference>
<gene>
    <name evidence="5" type="ORF">CTAYLR_009797</name>
</gene>
<evidence type="ECO:0000313" key="5">
    <source>
        <dbReference type="EMBL" id="KAJ8612591.1"/>
    </source>
</evidence>
<feature type="compositionally biased region" description="Basic residues" evidence="4">
    <location>
        <begin position="359"/>
        <end position="370"/>
    </location>
</feature>
<feature type="region of interest" description="Disordered" evidence="4">
    <location>
        <begin position="339"/>
        <end position="377"/>
    </location>
</feature>
<keyword evidence="1" id="KW-0677">Repeat</keyword>
<name>A0AAD7UMD8_9STRA</name>
<dbReference type="PANTHER" id="PTHR24198">
    <property type="entry name" value="ANKYRIN REPEAT AND PROTEIN KINASE DOMAIN-CONTAINING PROTEIN"/>
    <property type="match status" value="1"/>
</dbReference>